<dbReference type="InterPro" id="IPR039856">
    <property type="entry name" value="EMC2-like"/>
</dbReference>
<dbReference type="EMBL" id="KQ964448">
    <property type="protein sequence ID" value="KXN72717.1"/>
    <property type="molecule type" value="Genomic_DNA"/>
</dbReference>
<dbReference type="STRING" id="796925.A0A137PCI4"/>
<comment type="similarity">
    <text evidence="3">Belongs to the EMC2 family.</text>
</comment>
<accession>A0A137PCI4</accession>
<dbReference type="SMART" id="SM00028">
    <property type="entry name" value="TPR"/>
    <property type="match status" value="3"/>
</dbReference>
<evidence type="ECO:0000256" key="1">
    <source>
        <dbReference type="ARBA" id="ARBA00022737"/>
    </source>
</evidence>
<dbReference type="InterPro" id="IPR019734">
    <property type="entry name" value="TPR_rpt"/>
</dbReference>
<dbReference type="Gene3D" id="1.25.40.10">
    <property type="entry name" value="Tetratricopeptide repeat domain"/>
    <property type="match status" value="1"/>
</dbReference>
<feature type="domain" description="EMC2 TPR-like" evidence="4">
    <location>
        <begin position="84"/>
        <end position="203"/>
    </location>
</feature>
<dbReference type="OrthoDB" id="124397at2759"/>
<keyword evidence="2" id="KW-0802">TPR repeat</keyword>
<sequence>MDYLSVKDQLLYYIKNQERNSVKVVNLSYKFLNEYKDFSKLGELEWEALEFIYLSSLDIGDRELSKNCLDKLSAKFPDSLRVKRLKGIWLESEQKFSEANTIYAENLVELETHMPSLKRQIAIYKSQGNIPDAIKALTLYLDVNHQDISGWLELSNLYLSKCMYSQAAFCVEELILLDPNHPIYHLKYAEILYTLDKFNLSLKEYCRVLELQPHSVRAFYGIKLCCKRLLNQNQFNDPHQTKEIVQKLDLLATDQLLKKYKNSPEQVNNVLKKFLSNQ</sequence>
<dbReference type="SUPFAM" id="SSF48452">
    <property type="entry name" value="TPR-like"/>
    <property type="match status" value="1"/>
</dbReference>
<evidence type="ECO:0000259" key="4">
    <source>
        <dbReference type="Pfam" id="PF22890"/>
    </source>
</evidence>
<dbReference type="Proteomes" id="UP000070444">
    <property type="component" value="Unassembled WGS sequence"/>
</dbReference>
<keyword evidence="5" id="KW-0808">Transferase</keyword>
<dbReference type="PANTHER" id="PTHR12760">
    <property type="entry name" value="TETRATRICOPEPTIDE REPEAT PROTEIN"/>
    <property type="match status" value="1"/>
</dbReference>
<comment type="subcellular location">
    <subcellularLocation>
        <location evidence="3">Endoplasmic reticulum membrane</location>
        <topology evidence="3">Peripheral membrane protein</topology>
        <orientation evidence="3">Cytoplasmic side</orientation>
    </subcellularLocation>
</comment>
<keyword evidence="3" id="KW-0472">Membrane</keyword>
<dbReference type="GO" id="GO:0072546">
    <property type="term" value="C:EMC complex"/>
    <property type="evidence" value="ECO:0007669"/>
    <property type="project" value="UniProtKB-UniRule"/>
</dbReference>
<evidence type="ECO:0000313" key="5">
    <source>
        <dbReference type="EMBL" id="KXN72717.1"/>
    </source>
</evidence>
<dbReference type="GO" id="GO:0016740">
    <property type="term" value="F:transferase activity"/>
    <property type="evidence" value="ECO:0007669"/>
    <property type="project" value="UniProtKB-KW"/>
</dbReference>
<dbReference type="InterPro" id="IPR055217">
    <property type="entry name" value="TPR_EMC2"/>
</dbReference>
<proteinExistence type="inferred from homology"/>
<comment type="subunit">
    <text evidence="3">Component of the ER membrane protein complex (EMC).</text>
</comment>
<reference evidence="5 6" key="1">
    <citation type="journal article" date="2015" name="Genome Biol. Evol.">
        <title>Phylogenomic analyses indicate that early fungi evolved digesting cell walls of algal ancestors of land plants.</title>
        <authorList>
            <person name="Chang Y."/>
            <person name="Wang S."/>
            <person name="Sekimoto S."/>
            <person name="Aerts A.L."/>
            <person name="Choi C."/>
            <person name="Clum A."/>
            <person name="LaButti K.M."/>
            <person name="Lindquist E.A."/>
            <person name="Yee Ngan C."/>
            <person name="Ohm R.A."/>
            <person name="Salamov A.A."/>
            <person name="Grigoriev I.V."/>
            <person name="Spatafora J.W."/>
            <person name="Berbee M.L."/>
        </authorList>
    </citation>
    <scope>NUCLEOTIDE SEQUENCE [LARGE SCALE GENOMIC DNA]</scope>
    <source>
        <strain evidence="5 6">NRRL 28638</strain>
    </source>
</reference>
<keyword evidence="3" id="KW-0256">Endoplasmic reticulum</keyword>
<dbReference type="Pfam" id="PF22890">
    <property type="entry name" value="TPR_EMC2"/>
    <property type="match status" value="1"/>
</dbReference>
<comment type="function">
    <text evidence="3">Part of the endoplasmic reticulum membrane protein complex (EMC) that enables the energy-independent insertion into endoplasmic reticulum membranes of newly synthesized membrane proteins.</text>
</comment>
<gene>
    <name evidence="5" type="ORF">CONCODRAFT_15990</name>
</gene>
<dbReference type="OMA" id="MSDQEGW"/>
<dbReference type="AlphaFoldDB" id="A0A137PCI4"/>
<name>A0A137PCI4_CONC2</name>
<dbReference type="InterPro" id="IPR011990">
    <property type="entry name" value="TPR-like_helical_dom_sf"/>
</dbReference>
<organism evidence="5 6">
    <name type="scientific">Conidiobolus coronatus (strain ATCC 28846 / CBS 209.66 / NRRL 28638)</name>
    <name type="common">Delacroixia coronata</name>
    <dbReference type="NCBI Taxonomy" id="796925"/>
    <lineage>
        <taxon>Eukaryota</taxon>
        <taxon>Fungi</taxon>
        <taxon>Fungi incertae sedis</taxon>
        <taxon>Zoopagomycota</taxon>
        <taxon>Entomophthoromycotina</taxon>
        <taxon>Entomophthoromycetes</taxon>
        <taxon>Entomophthorales</taxon>
        <taxon>Ancylistaceae</taxon>
        <taxon>Conidiobolus</taxon>
    </lineage>
</organism>
<evidence type="ECO:0000256" key="3">
    <source>
        <dbReference type="RuleBase" id="RU367091"/>
    </source>
</evidence>
<keyword evidence="1" id="KW-0677">Repeat</keyword>
<evidence type="ECO:0000313" key="6">
    <source>
        <dbReference type="Proteomes" id="UP000070444"/>
    </source>
</evidence>
<keyword evidence="6" id="KW-1185">Reference proteome</keyword>
<protein>
    <recommendedName>
        <fullName evidence="3">ER membrane protein complex subunit 2</fullName>
    </recommendedName>
</protein>
<evidence type="ECO:0000256" key="2">
    <source>
        <dbReference type="ARBA" id="ARBA00022803"/>
    </source>
</evidence>